<reference evidence="3" key="1">
    <citation type="journal article" date="2019" name="Int. J. Syst. Evol. Microbiol.">
        <title>The Global Catalogue of Microorganisms (GCM) 10K type strain sequencing project: providing services to taxonomists for standard genome sequencing and annotation.</title>
        <authorList>
            <consortium name="The Broad Institute Genomics Platform"/>
            <consortium name="The Broad Institute Genome Sequencing Center for Infectious Disease"/>
            <person name="Wu L."/>
            <person name="Ma J."/>
        </authorList>
    </citation>
    <scope>NUCLEOTIDE SEQUENCE [LARGE SCALE GENOMIC DNA]</scope>
    <source>
        <strain evidence="3">CCUG 56401</strain>
    </source>
</reference>
<organism evidence="2 3">
    <name type="scientific">Saccharopolyspora rosea</name>
    <dbReference type="NCBI Taxonomy" id="524884"/>
    <lineage>
        <taxon>Bacteria</taxon>
        <taxon>Bacillati</taxon>
        <taxon>Actinomycetota</taxon>
        <taxon>Actinomycetes</taxon>
        <taxon>Pseudonocardiales</taxon>
        <taxon>Pseudonocardiaceae</taxon>
        <taxon>Saccharopolyspora</taxon>
    </lineage>
</organism>
<protein>
    <submittedName>
        <fullName evidence="2">Uncharacterized protein</fullName>
    </submittedName>
</protein>
<keyword evidence="1" id="KW-1133">Transmembrane helix</keyword>
<gene>
    <name evidence="2" type="ORF">ACFQ16_13965</name>
</gene>
<keyword evidence="1" id="KW-0812">Transmembrane</keyword>
<dbReference type="EMBL" id="JBHTIW010000009">
    <property type="protein sequence ID" value="MFD0920855.1"/>
    <property type="molecule type" value="Genomic_DNA"/>
</dbReference>
<evidence type="ECO:0000313" key="3">
    <source>
        <dbReference type="Proteomes" id="UP001597018"/>
    </source>
</evidence>
<name>A0ABW3FVE8_9PSEU</name>
<evidence type="ECO:0000256" key="1">
    <source>
        <dbReference type="SAM" id="Phobius"/>
    </source>
</evidence>
<comment type="caution">
    <text evidence="2">The sequence shown here is derived from an EMBL/GenBank/DDBJ whole genome shotgun (WGS) entry which is preliminary data.</text>
</comment>
<proteinExistence type="predicted"/>
<keyword evidence="3" id="KW-1185">Reference proteome</keyword>
<feature type="transmembrane region" description="Helical" evidence="1">
    <location>
        <begin position="28"/>
        <end position="48"/>
    </location>
</feature>
<keyword evidence="1" id="KW-0472">Membrane</keyword>
<sequence length="71" mass="7645">MRALRILALLWLVGGVAASVVLWSHLNGVWAFGVLVGLGLLLGGFRFVHARVGAESREAWLAAVLAAPRRR</sequence>
<dbReference type="RefSeq" id="WP_263250538.1">
    <property type="nucleotide sequence ID" value="NZ_BAABLT010000011.1"/>
</dbReference>
<accession>A0ABW3FVE8</accession>
<dbReference type="Proteomes" id="UP001597018">
    <property type="component" value="Unassembled WGS sequence"/>
</dbReference>
<evidence type="ECO:0000313" key="2">
    <source>
        <dbReference type="EMBL" id="MFD0920855.1"/>
    </source>
</evidence>